<dbReference type="EMBL" id="DQ177346">
    <property type="protein sequence ID" value="ABC55080.1"/>
    <property type="molecule type" value="Genomic_DNA"/>
</dbReference>
<feature type="region of interest" description="Disordered" evidence="2">
    <location>
        <begin position="96"/>
        <end position="228"/>
    </location>
</feature>
<accession>A3QMH5</accession>
<sequence length="872" mass="98251">MKSKKSDKSAEKVLLKAVYVKSKLSQMIEDDKKKSGKCPYGWDSDDSESHVWSDGNGFDSEAVINSDMSEDEMEQTLTDLANESDDSDCYCFDCDVRSESDSSIGSVGDSDDDEEEKERKMKLLRKLRRDLGMDSTDSEDEAPKKKKRQAFKPLNASSSESDDLSCSESSSDDDDDVYLRTAMHKLEAEEERKKASKQSGKRTAKRNNIEPSTSVPVPPVPVEEYDPASPALTPQVVTATVPSTPAAHKPKSKSATKSKRSDNSAPGPRPSRTMDPSPTPNKRELLAMCEGMAELSKESHREVAGLGALLSRLGLFLVSGSSADTELMSLNSLHRALFRAPLYRPRRSDHRCELMRSLLRLMENKKTVKPRSYAHMMLLADMKEDEEAMEVEEGEVDEEQAVLAELEKIILERNGCDDESDKKKKKKKKAAAAANLTKPKKQRKGLTDYQAVALCLYNLGYYLMRMAFRGERITLSLPLGDKALEAAWGIIGCPGSAHHLAITCRRLMEQLKRPTVMNHSLFEAGPQLTAPFSFWNLGIHNRVLYREPPCCAKKTCLGCVNQPDIYTNTKEHLDEDFELSNYTGCAFPEPCTSDACRDAVACTCSDKVPHLPIKTIRPNTNHQWMAGREMIFRGWEYMAKYTSLYAAGYSKIPGPFHPDKDCLESVLHKMDWPSFVATHAEFEEKQHKDAEALFKLKAGRRKVTSLVAKRKLSEEIKAIKYSMAVAEEEQESLRRLHHVWVRCHPDSNYPFTVPIPSKGESERDCAVKLFVEARSMTDAGYLLCVAAHMGVLLDFNNMYKWDPERMLDGQPSFMTWLDFSTKLEAELKRVHLHHQKKDSVTRSLLYWDLNMGYTGPFVLPYAGTQESTMNPQ</sequence>
<proteinExistence type="predicted"/>
<evidence type="ECO:0000256" key="1">
    <source>
        <dbReference type="SAM" id="Coils"/>
    </source>
</evidence>
<evidence type="ECO:0000256" key="2">
    <source>
        <dbReference type="SAM" id="MobiDB-lite"/>
    </source>
</evidence>
<keyword evidence="1" id="KW-0175">Coiled coil</keyword>
<feature type="coiled-coil region" evidence="1">
    <location>
        <begin position="382"/>
        <end position="409"/>
    </location>
</feature>
<evidence type="ECO:0000313" key="4">
    <source>
        <dbReference type="Proteomes" id="UP000106924"/>
    </source>
</evidence>
<evidence type="ECO:0000313" key="3">
    <source>
        <dbReference type="EMBL" id="ABC55247.1"/>
    </source>
</evidence>
<protein>
    <submittedName>
        <fullName evidence="3">Uncharacterized protein</fullName>
    </submittedName>
</protein>
<feature type="region of interest" description="Disordered" evidence="2">
    <location>
        <begin position="417"/>
        <end position="436"/>
    </location>
</feature>
<organism evidence="3 4">
    <name type="scientific">Cyprinid herpesvirus 3</name>
    <name type="common">CyHV-3</name>
    <dbReference type="NCBI Taxonomy" id="180230"/>
    <lineage>
        <taxon>Viruses</taxon>
        <taxon>Duplodnaviria</taxon>
        <taxon>Heunggongvirae</taxon>
        <taxon>Peploviricota</taxon>
        <taxon>Herviviricetes</taxon>
        <taxon>Herpesvirales</taxon>
        <taxon>Alloherpesviridae</taxon>
        <taxon>Cyvirus</taxon>
        <taxon>Cyvirus cyprinidallo3</taxon>
    </lineage>
</organism>
<feature type="compositionally biased region" description="Basic residues" evidence="2">
    <location>
        <begin position="248"/>
        <end position="258"/>
    </location>
</feature>
<name>A3QMH5_CYHV3</name>
<dbReference type="EMBL" id="DQ177346">
    <property type="protein sequence ID" value="ABC55247.1"/>
    <property type="molecule type" value="Genomic_DNA"/>
</dbReference>
<feature type="compositionally biased region" description="Basic residues" evidence="2">
    <location>
        <begin position="194"/>
        <end position="205"/>
    </location>
</feature>
<dbReference type="Proteomes" id="UP000106924">
    <property type="component" value="Segment"/>
</dbReference>
<feature type="region of interest" description="Disordered" evidence="2">
    <location>
        <begin position="241"/>
        <end position="282"/>
    </location>
</feature>
<reference evidence="3 4" key="1">
    <citation type="journal article" date="2007" name="J. Virol.">
        <title>Genome sequences of three koi herpesvirus isolates representing the expanding distribution of an emerging disease threatening koi and common carp worldwide.</title>
        <authorList>
            <person name="Aoki T."/>
            <person name="Hirono I."/>
            <person name="Kurokawa K."/>
            <person name="Fukuda H."/>
            <person name="Nahary R."/>
            <person name="Eldar A."/>
            <person name="Davison A.J."/>
            <person name="Waltzek T.B."/>
            <person name="Bercovier H."/>
            <person name="Hedrick R.P."/>
        </authorList>
    </citation>
    <scope>NUCLEOTIDE SEQUENCE [LARGE SCALE GENOMIC DNA]</scope>
    <source>
        <strain evidence="3">KHV-I</strain>
    </source>
</reference>
<feature type="region of interest" description="Disordered" evidence="2">
    <location>
        <begin position="29"/>
        <end position="75"/>
    </location>
</feature>
<feature type="compositionally biased region" description="Acidic residues" evidence="2">
    <location>
        <begin position="160"/>
        <end position="176"/>
    </location>
</feature>
<feature type="compositionally biased region" description="Basic and acidic residues" evidence="2">
    <location>
        <begin position="184"/>
        <end position="193"/>
    </location>
</feature>